<dbReference type="GeneID" id="79809999"/>
<sequence length="193" mass="22595">MTRLSYLKGLVICHGKSEKLICDFIKSNLRIQIEIDSDKKGKKSIQITSVMKFLSGEKYKNIVSFKNKFDDIEPIKNRKKLPNYFKVFIIMDTDDCNENQKNSFKNKSMFKEHWLYDYIVPIYNDSNLEEVLVDAGIKFQKNGNERKSEYPKVFPMNGISDVEGIKKFGKCLKNSKKTNMEEFINFCLALIEK</sequence>
<dbReference type="Proteomes" id="UP000002799">
    <property type="component" value="Chromosome"/>
</dbReference>
<dbReference type="EMBL" id="CP007062">
    <property type="protein sequence ID" value="EEO42314.1"/>
    <property type="molecule type" value="Genomic_DNA"/>
</dbReference>
<dbReference type="AlphaFoldDB" id="A0A140PSK1"/>
<evidence type="ECO:0000313" key="1">
    <source>
        <dbReference type="EMBL" id="EEO42314.1"/>
    </source>
</evidence>
<protein>
    <submittedName>
        <fullName evidence="1">Uncharacterized protein</fullName>
    </submittedName>
</protein>
<organism evidence="1">
    <name type="scientific">Fusobacterium animalis 7_1</name>
    <dbReference type="NCBI Taxonomy" id="457405"/>
    <lineage>
        <taxon>Bacteria</taxon>
        <taxon>Fusobacteriati</taxon>
        <taxon>Fusobacteriota</taxon>
        <taxon>Fusobacteriia</taxon>
        <taxon>Fusobacteriales</taxon>
        <taxon>Fusobacteriaceae</taxon>
        <taxon>Fusobacterium</taxon>
    </lineage>
</organism>
<dbReference type="RefSeq" id="WP_008700945.1">
    <property type="nucleotide sequence ID" value="NZ_AKBT01000001.1"/>
</dbReference>
<dbReference type="HOGENOM" id="CLU_119857_0_0_0"/>
<dbReference type="eggNOG" id="ENOG5032A5E">
    <property type="taxonomic scope" value="Bacteria"/>
</dbReference>
<proteinExistence type="predicted"/>
<evidence type="ECO:0000313" key="2">
    <source>
        <dbReference type="Proteomes" id="UP000002799"/>
    </source>
</evidence>
<accession>A0A140PSK1</accession>
<dbReference type="KEGG" id="fne:FSDG_00873"/>
<reference evidence="1 2" key="1">
    <citation type="submission" date="2013-11" db="EMBL/GenBank/DDBJ databases">
        <title>The Genome Sequence of Fusobacterium sp. 7_1.</title>
        <authorList>
            <consortium name="The Broad Institute Genome Sequencing Platform"/>
            <person name="Earl A."/>
            <person name="Ward D."/>
            <person name="Feldgarden M."/>
            <person name="Gevers D."/>
            <person name="Strauss J."/>
            <person name="Ambrose C.E."/>
            <person name="Allen-Vercoe E."/>
            <person name="Walker B."/>
            <person name="Young S.K."/>
            <person name="Zeng Q."/>
            <person name="Gargeya S."/>
            <person name="Fitzgerald M."/>
            <person name="Haas B."/>
            <person name="Abouelleil A."/>
            <person name="Alvarado L."/>
            <person name="Arachchi H.M."/>
            <person name="Berlin A.M."/>
            <person name="Chapman S.B."/>
            <person name="Goldberg J."/>
            <person name="Griggs A."/>
            <person name="Gujja S."/>
            <person name="Hansen M."/>
            <person name="Howarth C."/>
            <person name="Imamovic A."/>
            <person name="Larimer J."/>
            <person name="McCowen C."/>
            <person name="Montmayeur A."/>
            <person name="Murphy C."/>
            <person name="Neiman D."/>
            <person name="Pearson M."/>
            <person name="Priest M."/>
            <person name="Roberts A."/>
            <person name="Saif S."/>
            <person name="Shea T."/>
            <person name="Sisk P."/>
            <person name="Sykes S."/>
            <person name="Wortman J."/>
            <person name="Nusbaum C."/>
            <person name="Birren B."/>
        </authorList>
    </citation>
    <scope>NUCLEOTIDE SEQUENCE [LARGE SCALE GENOMIC DNA]</scope>
    <source>
        <strain evidence="1 2">7_1</strain>
    </source>
</reference>
<gene>
    <name evidence="1" type="ORF">FSDG_00873</name>
</gene>
<name>A0A140PSK1_9FUSO</name>